<protein>
    <recommendedName>
        <fullName evidence="1">DUF6927 domain-containing protein</fullName>
    </recommendedName>
</protein>
<accession>A0A974S6C5</accession>
<reference evidence="3" key="1">
    <citation type="submission" date="2020-09" db="EMBL/GenBank/DDBJ databases">
        <title>Sphingomonas sp., a new species isolated from pork steak.</title>
        <authorList>
            <person name="Heidler von Heilborn D."/>
        </authorList>
    </citation>
    <scope>NUCLEOTIDE SEQUENCE [LARGE SCALE GENOMIC DNA]</scope>
    <source>
        <plasmid evidence="3">punnamed1</plasmid>
    </source>
</reference>
<dbReference type="Pfam" id="PF21992">
    <property type="entry name" value="DUF6927"/>
    <property type="match status" value="1"/>
</dbReference>
<dbReference type="Proteomes" id="UP000595894">
    <property type="component" value="Plasmid punnamed1"/>
</dbReference>
<gene>
    <name evidence="2" type="ORF">H5J25_18965</name>
</gene>
<keyword evidence="2" id="KW-0614">Plasmid</keyword>
<geneLocation type="plasmid" evidence="2 3">
    <name>punnamed1</name>
</geneLocation>
<dbReference type="InterPro" id="IPR053845">
    <property type="entry name" value="DUF6927"/>
</dbReference>
<dbReference type="RefSeq" id="WP_202096609.1">
    <property type="nucleotide sequence ID" value="NZ_CP061036.1"/>
</dbReference>
<dbReference type="EMBL" id="CP061036">
    <property type="protein sequence ID" value="QQV79331.1"/>
    <property type="molecule type" value="Genomic_DNA"/>
</dbReference>
<evidence type="ECO:0000313" key="2">
    <source>
        <dbReference type="EMBL" id="QQV79331.1"/>
    </source>
</evidence>
<feature type="domain" description="DUF6927" evidence="1">
    <location>
        <begin position="112"/>
        <end position="184"/>
    </location>
</feature>
<evidence type="ECO:0000313" key="3">
    <source>
        <dbReference type="Proteomes" id="UP000595894"/>
    </source>
</evidence>
<evidence type="ECO:0000259" key="1">
    <source>
        <dbReference type="Pfam" id="PF21992"/>
    </source>
</evidence>
<dbReference type="KEGG" id="sari:H5J25_18965"/>
<dbReference type="AlphaFoldDB" id="A0A974S6C5"/>
<sequence length="204" mass="22938">MGWLTMPLSSMHPHTTPKAYLDAQFTYDRRADAGKGRALRIVASSCLRNQVYYAAAVPSTDGVDEPTFAVVCLVKWNPRDKEGYVFGFKDMTEHMGPSEAECPERILALLGDTDDPSALNWRRRCIDNLARASRPLEHGMRIRLPSPVKFTDGYEGDEFIVHRRGRKIGLAKPGCSYPGYRLSGLRQLAWIIVPETKVHKTVFA</sequence>
<organism evidence="2 3">
    <name type="scientific">Sphingomonas aliaeris</name>
    <dbReference type="NCBI Taxonomy" id="2759526"/>
    <lineage>
        <taxon>Bacteria</taxon>
        <taxon>Pseudomonadati</taxon>
        <taxon>Pseudomonadota</taxon>
        <taxon>Alphaproteobacteria</taxon>
        <taxon>Sphingomonadales</taxon>
        <taxon>Sphingomonadaceae</taxon>
        <taxon>Sphingomonas</taxon>
    </lineage>
</organism>
<name>A0A974S6C5_9SPHN</name>
<keyword evidence="3" id="KW-1185">Reference proteome</keyword>
<proteinExistence type="predicted"/>